<dbReference type="GO" id="GO:0005634">
    <property type="term" value="C:nucleus"/>
    <property type="evidence" value="ECO:0007669"/>
    <property type="project" value="InterPro"/>
</dbReference>
<dbReference type="AlphaFoldDB" id="A0A3Q1C4K7"/>
<proteinExistence type="predicted"/>
<name>A0A3Q1C4K7_AMPOC</name>
<reference evidence="1" key="3">
    <citation type="submission" date="2025-09" db="UniProtKB">
        <authorList>
            <consortium name="Ensembl"/>
        </authorList>
    </citation>
    <scope>IDENTIFICATION</scope>
</reference>
<reference evidence="1 2" key="1">
    <citation type="submission" date="2022-01" db="EMBL/GenBank/DDBJ databases">
        <title>A chromosome-scale genome assembly of the false clownfish, Amphiprion ocellaris.</title>
        <authorList>
            <person name="Ryu T."/>
        </authorList>
    </citation>
    <scope>NUCLEOTIDE SEQUENCE [LARGE SCALE GENOMIC DNA]</scope>
</reference>
<protein>
    <submittedName>
        <fullName evidence="1">Uncharacterized protein</fullName>
    </submittedName>
</protein>
<reference evidence="1" key="2">
    <citation type="submission" date="2025-08" db="UniProtKB">
        <authorList>
            <consortium name="Ensembl"/>
        </authorList>
    </citation>
    <scope>IDENTIFICATION</scope>
</reference>
<dbReference type="GeneTree" id="ENSGT00940000177189"/>
<evidence type="ECO:0000313" key="2">
    <source>
        <dbReference type="Proteomes" id="UP001501940"/>
    </source>
</evidence>
<dbReference type="PANTHER" id="PTHR32344:SF1">
    <property type="entry name" value="U1-TYPE DOMAIN-CONTAINING PROTEIN"/>
    <property type="match status" value="1"/>
</dbReference>
<dbReference type="STRING" id="80972.ENSAOCP00000020848"/>
<accession>A0A3Q1C4K7</accession>
<keyword evidence="2" id="KW-1185">Reference proteome</keyword>
<sequence length="191" mass="22071">MAKRLPVALSSSAKKLQNSTLTPQYRAEQFLNDFYVSGEQLFCRFCQHSIDWKRKNTCSDYIVSKSHVRNKEKFNNNASKTTSLQTCITASTFKSSDSRKEFIEDFVAMCAEADIPLEKMTKLRPFLLKHCKQRGALPKNVSSLRQIHLSQVFEQHISSVLKKILIKSKLCQYSHTIYVFSIIIINFNLHQ</sequence>
<dbReference type="OMA" id="PSIATVW"/>
<dbReference type="PANTHER" id="PTHR32344">
    <property type="entry name" value="U1-TYPE DOMAIN-CONTAINING PROTEIN"/>
    <property type="match status" value="1"/>
</dbReference>
<dbReference type="GO" id="GO:0006357">
    <property type="term" value="P:regulation of transcription by RNA polymerase II"/>
    <property type="evidence" value="ECO:0007669"/>
    <property type="project" value="InterPro"/>
</dbReference>
<dbReference type="Proteomes" id="UP001501940">
    <property type="component" value="Chromosome 19"/>
</dbReference>
<dbReference type="InterPro" id="IPR033375">
    <property type="entry name" value="Cggbp1"/>
</dbReference>
<organism evidence="1 2">
    <name type="scientific">Amphiprion ocellaris</name>
    <name type="common">Clown anemonefish</name>
    <dbReference type="NCBI Taxonomy" id="80972"/>
    <lineage>
        <taxon>Eukaryota</taxon>
        <taxon>Metazoa</taxon>
        <taxon>Chordata</taxon>
        <taxon>Craniata</taxon>
        <taxon>Vertebrata</taxon>
        <taxon>Euteleostomi</taxon>
        <taxon>Actinopterygii</taxon>
        <taxon>Neopterygii</taxon>
        <taxon>Teleostei</taxon>
        <taxon>Neoteleostei</taxon>
        <taxon>Acanthomorphata</taxon>
        <taxon>Ovalentaria</taxon>
        <taxon>Pomacentridae</taxon>
        <taxon>Amphiprion</taxon>
    </lineage>
</organism>
<evidence type="ECO:0000313" key="1">
    <source>
        <dbReference type="Ensembl" id="ENSAOCP00000020848.2"/>
    </source>
</evidence>
<dbReference type="GO" id="GO:0003690">
    <property type="term" value="F:double-stranded DNA binding"/>
    <property type="evidence" value="ECO:0007669"/>
    <property type="project" value="InterPro"/>
</dbReference>
<dbReference type="Ensembl" id="ENSAOCT00000012014.2">
    <property type="protein sequence ID" value="ENSAOCP00000020848.2"/>
    <property type="gene ID" value="ENSAOCG00000005228.2"/>
</dbReference>